<feature type="region of interest" description="Disordered" evidence="1">
    <location>
        <begin position="67"/>
        <end position="88"/>
    </location>
</feature>
<proteinExistence type="predicted"/>
<dbReference type="AlphaFoldDB" id="A0A2I0XIK5"/>
<dbReference type="EMBL" id="KZ501855">
    <property type="protein sequence ID" value="PKU87753.1"/>
    <property type="molecule type" value="Genomic_DNA"/>
</dbReference>
<sequence>MLLDSNRELQSGETATRDYLNYWTAALSSQNSSGQPPSRLRETLDSCCGRIARSTCCNPWTAVRGSPTGRNLEEEVSQGAAKASNGFY</sequence>
<reference evidence="2 3" key="2">
    <citation type="journal article" date="2017" name="Nature">
        <title>The Apostasia genome and the evolution of orchids.</title>
        <authorList>
            <person name="Zhang G.Q."/>
            <person name="Liu K.W."/>
            <person name="Li Z."/>
            <person name="Lohaus R."/>
            <person name="Hsiao Y.Y."/>
            <person name="Niu S.C."/>
            <person name="Wang J.Y."/>
            <person name="Lin Y.C."/>
            <person name="Xu Q."/>
            <person name="Chen L.J."/>
            <person name="Yoshida K."/>
            <person name="Fujiwara S."/>
            <person name="Wang Z.W."/>
            <person name="Zhang Y.Q."/>
            <person name="Mitsuda N."/>
            <person name="Wang M."/>
            <person name="Liu G.H."/>
            <person name="Pecoraro L."/>
            <person name="Huang H.X."/>
            <person name="Xiao X.J."/>
            <person name="Lin M."/>
            <person name="Wu X.Y."/>
            <person name="Wu W.L."/>
            <person name="Chen Y.Y."/>
            <person name="Chang S.B."/>
            <person name="Sakamoto S."/>
            <person name="Ohme-Takagi M."/>
            <person name="Yagi M."/>
            <person name="Zeng S.J."/>
            <person name="Shen C.Y."/>
            <person name="Yeh C.M."/>
            <person name="Luo Y.B."/>
            <person name="Tsai W.C."/>
            <person name="Van de Peer Y."/>
            <person name="Liu Z.J."/>
        </authorList>
    </citation>
    <scope>NUCLEOTIDE SEQUENCE [LARGE SCALE GENOMIC DNA]</scope>
    <source>
        <tissue evidence="2">The whole plant</tissue>
    </source>
</reference>
<evidence type="ECO:0000313" key="2">
    <source>
        <dbReference type="EMBL" id="PKU87753.1"/>
    </source>
</evidence>
<dbReference type="Proteomes" id="UP000233837">
    <property type="component" value="Unassembled WGS sequence"/>
</dbReference>
<keyword evidence="3" id="KW-1185">Reference proteome</keyword>
<organism evidence="2 3">
    <name type="scientific">Dendrobium catenatum</name>
    <dbReference type="NCBI Taxonomy" id="906689"/>
    <lineage>
        <taxon>Eukaryota</taxon>
        <taxon>Viridiplantae</taxon>
        <taxon>Streptophyta</taxon>
        <taxon>Embryophyta</taxon>
        <taxon>Tracheophyta</taxon>
        <taxon>Spermatophyta</taxon>
        <taxon>Magnoliopsida</taxon>
        <taxon>Liliopsida</taxon>
        <taxon>Asparagales</taxon>
        <taxon>Orchidaceae</taxon>
        <taxon>Epidendroideae</taxon>
        <taxon>Malaxideae</taxon>
        <taxon>Dendrobiinae</taxon>
        <taxon>Dendrobium</taxon>
    </lineage>
</organism>
<evidence type="ECO:0000256" key="1">
    <source>
        <dbReference type="SAM" id="MobiDB-lite"/>
    </source>
</evidence>
<name>A0A2I0XIK5_9ASPA</name>
<accession>A0A2I0XIK5</accession>
<evidence type="ECO:0000313" key="3">
    <source>
        <dbReference type="Proteomes" id="UP000233837"/>
    </source>
</evidence>
<reference evidence="2 3" key="1">
    <citation type="journal article" date="2016" name="Sci. Rep.">
        <title>The Dendrobium catenatum Lindl. genome sequence provides insights into polysaccharide synthase, floral development and adaptive evolution.</title>
        <authorList>
            <person name="Zhang G.Q."/>
            <person name="Xu Q."/>
            <person name="Bian C."/>
            <person name="Tsai W.C."/>
            <person name="Yeh C.M."/>
            <person name="Liu K.W."/>
            <person name="Yoshida K."/>
            <person name="Zhang L.S."/>
            <person name="Chang S.B."/>
            <person name="Chen F."/>
            <person name="Shi Y."/>
            <person name="Su Y.Y."/>
            <person name="Zhang Y.Q."/>
            <person name="Chen L.J."/>
            <person name="Yin Y."/>
            <person name="Lin M."/>
            <person name="Huang H."/>
            <person name="Deng H."/>
            <person name="Wang Z.W."/>
            <person name="Zhu S.L."/>
            <person name="Zhao X."/>
            <person name="Deng C."/>
            <person name="Niu S.C."/>
            <person name="Huang J."/>
            <person name="Wang M."/>
            <person name="Liu G.H."/>
            <person name="Yang H.J."/>
            <person name="Xiao X.J."/>
            <person name="Hsiao Y.Y."/>
            <person name="Wu W.L."/>
            <person name="Chen Y.Y."/>
            <person name="Mitsuda N."/>
            <person name="Ohme-Takagi M."/>
            <person name="Luo Y.B."/>
            <person name="Van de Peer Y."/>
            <person name="Liu Z.J."/>
        </authorList>
    </citation>
    <scope>NUCLEOTIDE SEQUENCE [LARGE SCALE GENOMIC DNA]</scope>
    <source>
        <tissue evidence="2">The whole plant</tissue>
    </source>
</reference>
<protein>
    <submittedName>
        <fullName evidence="2">Uncharacterized protein</fullName>
    </submittedName>
</protein>
<gene>
    <name evidence="2" type="ORF">MA16_Dca023596</name>
</gene>